<dbReference type="InterPro" id="IPR050808">
    <property type="entry name" value="Phage_Integrase"/>
</dbReference>
<dbReference type="Gene3D" id="1.10.443.10">
    <property type="entry name" value="Intergrase catalytic core"/>
    <property type="match status" value="1"/>
</dbReference>
<dbReference type="InterPro" id="IPR025166">
    <property type="entry name" value="Integrase_DNA_bind_dom"/>
</dbReference>
<keyword evidence="4" id="KW-0233">DNA recombination</keyword>
<dbReference type="CDD" id="cd00796">
    <property type="entry name" value="INT_Rci_Hp1_C"/>
    <property type="match status" value="1"/>
</dbReference>
<keyword evidence="2" id="KW-0229">DNA integration</keyword>
<proteinExistence type="inferred from homology"/>
<evidence type="ECO:0000256" key="3">
    <source>
        <dbReference type="ARBA" id="ARBA00023125"/>
    </source>
</evidence>
<dbReference type="InterPro" id="IPR002104">
    <property type="entry name" value="Integrase_catalytic"/>
</dbReference>
<dbReference type="GO" id="GO:0015074">
    <property type="term" value="P:DNA integration"/>
    <property type="evidence" value="ECO:0007669"/>
    <property type="project" value="UniProtKB-KW"/>
</dbReference>
<dbReference type="EMBL" id="CP038148">
    <property type="protein sequence ID" value="QBQ97858.1"/>
    <property type="molecule type" value="Genomic_DNA"/>
</dbReference>
<keyword evidence="7" id="KW-1185">Reference proteome</keyword>
<dbReference type="OrthoDB" id="662444at2"/>
<organism evidence="6 7">
    <name type="scientific">Paraburkholderia pallida</name>
    <dbReference type="NCBI Taxonomy" id="2547399"/>
    <lineage>
        <taxon>Bacteria</taxon>
        <taxon>Pseudomonadati</taxon>
        <taxon>Pseudomonadota</taxon>
        <taxon>Betaproteobacteria</taxon>
        <taxon>Burkholderiales</taxon>
        <taxon>Burkholderiaceae</taxon>
        <taxon>Paraburkholderia</taxon>
    </lineage>
</organism>
<feature type="domain" description="Tyr recombinase" evidence="5">
    <location>
        <begin position="228"/>
        <end position="432"/>
    </location>
</feature>
<dbReference type="Pfam" id="PF00589">
    <property type="entry name" value="Phage_integrase"/>
    <property type="match status" value="1"/>
</dbReference>
<dbReference type="PANTHER" id="PTHR30629:SF2">
    <property type="entry name" value="PROPHAGE INTEGRASE INTS-RELATED"/>
    <property type="match status" value="1"/>
</dbReference>
<accession>A0A4P7CPU9</accession>
<dbReference type="InterPro" id="IPR010998">
    <property type="entry name" value="Integrase_recombinase_N"/>
</dbReference>
<evidence type="ECO:0000256" key="1">
    <source>
        <dbReference type="ARBA" id="ARBA00008857"/>
    </source>
</evidence>
<evidence type="ECO:0000256" key="2">
    <source>
        <dbReference type="ARBA" id="ARBA00022908"/>
    </source>
</evidence>
<evidence type="ECO:0000256" key="4">
    <source>
        <dbReference type="ARBA" id="ARBA00023172"/>
    </source>
</evidence>
<evidence type="ECO:0000259" key="5">
    <source>
        <dbReference type="PROSITE" id="PS51898"/>
    </source>
</evidence>
<dbReference type="Gene3D" id="3.30.160.390">
    <property type="entry name" value="Integrase, DNA-binding domain"/>
    <property type="match status" value="1"/>
</dbReference>
<dbReference type="InterPro" id="IPR013762">
    <property type="entry name" value="Integrase-like_cat_sf"/>
</dbReference>
<dbReference type="PANTHER" id="PTHR30629">
    <property type="entry name" value="PROPHAGE INTEGRASE"/>
    <property type="match status" value="1"/>
</dbReference>
<protein>
    <submittedName>
        <fullName evidence="6">DUF4102 domain-containing protein</fullName>
    </submittedName>
</protein>
<dbReference type="InterPro" id="IPR011010">
    <property type="entry name" value="DNA_brk_join_enz"/>
</dbReference>
<keyword evidence="3" id="KW-0238">DNA-binding</keyword>
<dbReference type="Gene3D" id="1.10.150.130">
    <property type="match status" value="1"/>
</dbReference>
<dbReference type="AlphaFoldDB" id="A0A4P7CPU9"/>
<gene>
    <name evidence="6" type="ORF">E1956_12180</name>
</gene>
<dbReference type="PROSITE" id="PS51898">
    <property type="entry name" value="TYR_RECOMBINASE"/>
    <property type="match status" value="1"/>
</dbReference>
<evidence type="ECO:0000313" key="6">
    <source>
        <dbReference type="EMBL" id="QBQ97858.1"/>
    </source>
</evidence>
<dbReference type="KEGG" id="ppai:E1956_12180"/>
<dbReference type="InterPro" id="IPR038488">
    <property type="entry name" value="Integrase_DNA-bd_sf"/>
</dbReference>
<dbReference type="Proteomes" id="UP000295727">
    <property type="component" value="Chromosome 1"/>
</dbReference>
<dbReference type="SUPFAM" id="SSF56349">
    <property type="entry name" value="DNA breaking-rejoining enzymes"/>
    <property type="match status" value="1"/>
</dbReference>
<sequence length="453" mass="50785">MAVSCRQRPNYRPNGATMSKNKVTISREFLRTLAANGKFQEYADAALTGFKVRVTPAGTVQFTVRYYKPDGKAGRKAIGTYPAMQATEAREAARAELAETPLKRDTPAVVEEKKRRRAESVRRTVGCPTVRQFCDGDYRAYLEANEISTANADLVLASFPEMLDRPIDEITPWLLEGWKSRVAKTGVKPKTIANKLHAIQGMLRVAMKAGHIFDNPAKEVPRNGKADVIVRYLSADERERLYAAMEAREEANRDARQRTIAHRRMRKQTPPPSLRNVRYTDHVQPFVVTALNTGMRLGELFALQWGDVDFEHKSIHVRRAVTKDDERRDIPITDELLECLTAWKPLAHKLFVFGNPETDAPLTDVSSAWEGLLAAAEITAFRFHDCRHDYASKLVAAGVDLNRVRALLGHSDLKTVLRYAHLAPDHLHDAINTAFNAPRKAAKKRAPSKTAAA</sequence>
<dbReference type="GO" id="GO:0003677">
    <property type="term" value="F:DNA binding"/>
    <property type="evidence" value="ECO:0007669"/>
    <property type="project" value="UniProtKB-KW"/>
</dbReference>
<dbReference type="GO" id="GO:0006310">
    <property type="term" value="P:DNA recombination"/>
    <property type="evidence" value="ECO:0007669"/>
    <property type="project" value="UniProtKB-KW"/>
</dbReference>
<name>A0A4P7CPU9_9BURK</name>
<comment type="similarity">
    <text evidence="1">Belongs to the 'phage' integrase family.</text>
</comment>
<evidence type="ECO:0000313" key="7">
    <source>
        <dbReference type="Proteomes" id="UP000295727"/>
    </source>
</evidence>
<dbReference type="Pfam" id="PF13356">
    <property type="entry name" value="Arm-DNA-bind_3"/>
    <property type="match status" value="1"/>
</dbReference>
<reference evidence="6 7" key="1">
    <citation type="submission" date="2019-03" db="EMBL/GenBank/DDBJ databases">
        <title>Paraburkholderia sp. 7MH5, isolated from subtropical forest soil.</title>
        <authorList>
            <person name="Gao Z.-H."/>
            <person name="Qiu L.-H."/>
        </authorList>
    </citation>
    <scope>NUCLEOTIDE SEQUENCE [LARGE SCALE GENOMIC DNA]</scope>
    <source>
        <strain evidence="6 7">7MH5</strain>
    </source>
</reference>